<dbReference type="RefSeq" id="WP_107568590.1">
    <property type="nucleotide sequence ID" value="NZ_PYYB01000001.1"/>
</dbReference>
<evidence type="ECO:0000256" key="1">
    <source>
        <dbReference type="SAM" id="MobiDB-lite"/>
    </source>
</evidence>
<reference evidence="3 4" key="1">
    <citation type="submission" date="2018-03" db="EMBL/GenBank/DDBJ databases">
        <title>Aquarubrobacter algicola gen. nov., sp. nov., a novel actinobacterium isolated from shallow eutrophic lake during the end of cyanobacterial harmful algal blooms.</title>
        <authorList>
            <person name="Chun S.J."/>
        </authorList>
    </citation>
    <scope>NUCLEOTIDE SEQUENCE [LARGE SCALE GENOMIC DNA]</scope>
    <source>
        <strain evidence="3 4">Seoho-28</strain>
    </source>
</reference>
<evidence type="ECO:0000313" key="3">
    <source>
        <dbReference type="EMBL" id="PTL59946.1"/>
    </source>
</evidence>
<evidence type="ECO:0000313" key="4">
    <source>
        <dbReference type="Proteomes" id="UP000240739"/>
    </source>
</evidence>
<proteinExistence type="predicted"/>
<dbReference type="EMBL" id="PYYB01000001">
    <property type="protein sequence ID" value="PTL59946.1"/>
    <property type="molecule type" value="Genomic_DNA"/>
</dbReference>
<comment type="caution">
    <text evidence="3">The sequence shown here is derived from an EMBL/GenBank/DDBJ whole genome shotgun (WGS) entry which is preliminary data.</text>
</comment>
<dbReference type="InterPro" id="IPR003399">
    <property type="entry name" value="Mce/MlaD"/>
</dbReference>
<accession>A0A2T4UL23</accession>
<feature type="compositionally biased region" description="Basic and acidic residues" evidence="1">
    <location>
        <begin position="461"/>
        <end position="471"/>
    </location>
</feature>
<dbReference type="InterPro" id="IPR052336">
    <property type="entry name" value="MlaD_Phospholipid_Transporter"/>
</dbReference>
<dbReference type="AlphaFoldDB" id="A0A2T4UL23"/>
<protein>
    <recommendedName>
        <fullName evidence="2">Mce/MlaD domain-containing protein</fullName>
    </recommendedName>
</protein>
<dbReference type="PANTHER" id="PTHR33371:SF4">
    <property type="entry name" value="INTERMEMBRANE PHOSPHOLIPID TRANSPORT SYSTEM BINDING PROTEIN MLAD"/>
    <property type="match status" value="1"/>
</dbReference>
<feature type="region of interest" description="Disordered" evidence="1">
    <location>
        <begin position="426"/>
        <end position="480"/>
    </location>
</feature>
<keyword evidence="4" id="KW-1185">Reference proteome</keyword>
<evidence type="ECO:0000259" key="2">
    <source>
        <dbReference type="Pfam" id="PF02470"/>
    </source>
</evidence>
<dbReference type="PANTHER" id="PTHR33371">
    <property type="entry name" value="INTERMEMBRANE PHOSPHOLIPID TRANSPORT SYSTEM BINDING PROTEIN MLAD-RELATED"/>
    <property type="match status" value="1"/>
</dbReference>
<gene>
    <name evidence="3" type="ORF">C7Y72_09965</name>
</gene>
<dbReference type="Proteomes" id="UP000240739">
    <property type="component" value="Unassembled WGS sequence"/>
</dbReference>
<feature type="domain" description="Mce/MlaD" evidence="2">
    <location>
        <begin position="46"/>
        <end position="127"/>
    </location>
</feature>
<organism evidence="3 4">
    <name type="scientific">Paraconexibacter algicola</name>
    <dbReference type="NCBI Taxonomy" id="2133960"/>
    <lineage>
        <taxon>Bacteria</taxon>
        <taxon>Bacillati</taxon>
        <taxon>Actinomycetota</taxon>
        <taxon>Thermoleophilia</taxon>
        <taxon>Solirubrobacterales</taxon>
        <taxon>Paraconexibacteraceae</taxon>
        <taxon>Paraconexibacter</taxon>
    </lineage>
</organism>
<sequence>MSGRRQLRARRAARVDKAVGLVTAVVLLLIAVVAFRANSGVPLERSYRVTVDVPNAARLIKTSDVRIGGVRVGQVQETSAVAEPDGTTFTRLILKLEEGAGPLPSDSRAAVRPGAILGASYLALEPGRSRTTIPDGGRLPEGSGRNAVELTDLLDVFDRRTAQAMQESVVTTGDGFAGRGAGLNETLGRTAGMLPPLSRVAGALADPETRLAPLIVAADRTSAAFLPVAGDLAGLVRSAATTLEAVARERRALGSAIDRAPRAITRTTRAFTDLAPALAALRQTSIDLTPVVRRLPATLRRTNSALRAGRSGVASLRRTATPLRTAFVALDALARVPQTDGVLRKAAGTFAALGTLFEVLTPAQVHCNVVGLWAEGWAGTFAALGSGGGPGVANLVITSLGANGEILQQARPSSDAEINYLPNADAQECESGNSPSDGRQHLGNRPGLQSPTTRETVWPADARDRADRAGLLDEPVGGGR</sequence>
<name>A0A2T4UL23_9ACTN</name>
<dbReference type="OrthoDB" id="3460188at2"/>
<dbReference type="Pfam" id="PF02470">
    <property type="entry name" value="MlaD"/>
    <property type="match status" value="1"/>
</dbReference>